<keyword evidence="3" id="KW-1185">Reference proteome</keyword>
<evidence type="ECO:0000313" key="3">
    <source>
        <dbReference type="Proteomes" id="UP000828390"/>
    </source>
</evidence>
<name>A0A9D4D7M4_DREPO</name>
<sequence>MRIIGFYYASDSNVVLFHGSKNNLSLQSCSSINGIEVHMNSLEFDYAYTNETGKAYKLVEEPAVGEHAYTEHKVQRDQNKQYIESSPKDRFRRHRATVIGPQTQHTRISYRNRPEARRRSVWRG</sequence>
<proteinExistence type="predicted"/>
<organism evidence="2 3">
    <name type="scientific">Dreissena polymorpha</name>
    <name type="common">Zebra mussel</name>
    <name type="synonym">Mytilus polymorpha</name>
    <dbReference type="NCBI Taxonomy" id="45954"/>
    <lineage>
        <taxon>Eukaryota</taxon>
        <taxon>Metazoa</taxon>
        <taxon>Spiralia</taxon>
        <taxon>Lophotrochozoa</taxon>
        <taxon>Mollusca</taxon>
        <taxon>Bivalvia</taxon>
        <taxon>Autobranchia</taxon>
        <taxon>Heteroconchia</taxon>
        <taxon>Euheterodonta</taxon>
        <taxon>Imparidentia</taxon>
        <taxon>Neoheterodontei</taxon>
        <taxon>Myida</taxon>
        <taxon>Dreissenoidea</taxon>
        <taxon>Dreissenidae</taxon>
        <taxon>Dreissena</taxon>
    </lineage>
</organism>
<evidence type="ECO:0000256" key="1">
    <source>
        <dbReference type="SAM" id="MobiDB-lite"/>
    </source>
</evidence>
<feature type="region of interest" description="Disordered" evidence="1">
    <location>
        <begin position="99"/>
        <end position="124"/>
    </location>
</feature>
<dbReference type="EMBL" id="JAIWYP010000011">
    <property type="protein sequence ID" value="KAH3739670.1"/>
    <property type="molecule type" value="Genomic_DNA"/>
</dbReference>
<comment type="caution">
    <text evidence="2">The sequence shown here is derived from an EMBL/GenBank/DDBJ whole genome shotgun (WGS) entry which is preliminary data.</text>
</comment>
<protein>
    <submittedName>
        <fullName evidence="2">Uncharacterized protein</fullName>
    </submittedName>
</protein>
<dbReference type="Proteomes" id="UP000828390">
    <property type="component" value="Unassembled WGS sequence"/>
</dbReference>
<accession>A0A9D4D7M4</accession>
<dbReference type="AlphaFoldDB" id="A0A9D4D7M4"/>
<reference evidence="2" key="1">
    <citation type="journal article" date="2019" name="bioRxiv">
        <title>The Genome of the Zebra Mussel, Dreissena polymorpha: A Resource for Invasive Species Research.</title>
        <authorList>
            <person name="McCartney M.A."/>
            <person name="Auch B."/>
            <person name="Kono T."/>
            <person name="Mallez S."/>
            <person name="Zhang Y."/>
            <person name="Obille A."/>
            <person name="Becker A."/>
            <person name="Abrahante J.E."/>
            <person name="Garbe J."/>
            <person name="Badalamenti J.P."/>
            <person name="Herman A."/>
            <person name="Mangelson H."/>
            <person name="Liachko I."/>
            <person name="Sullivan S."/>
            <person name="Sone E.D."/>
            <person name="Koren S."/>
            <person name="Silverstein K.A.T."/>
            <person name="Beckman K.B."/>
            <person name="Gohl D.M."/>
        </authorList>
    </citation>
    <scope>NUCLEOTIDE SEQUENCE</scope>
    <source>
        <strain evidence="2">Duluth1</strain>
        <tissue evidence="2">Whole animal</tissue>
    </source>
</reference>
<feature type="compositionally biased region" description="Polar residues" evidence="1">
    <location>
        <begin position="100"/>
        <end position="109"/>
    </location>
</feature>
<evidence type="ECO:0000313" key="2">
    <source>
        <dbReference type="EMBL" id="KAH3739670.1"/>
    </source>
</evidence>
<reference evidence="2" key="2">
    <citation type="submission" date="2020-11" db="EMBL/GenBank/DDBJ databases">
        <authorList>
            <person name="McCartney M.A."/>
            <person name="Auch B."/>
            <person name="Kono T."/>
            <person name="Mallez S."/>
            <person name="Becker A."/>
            <person name="Gohl D.M."/>
            <person name="Silverstein K.A.T."/>
            <person name="Koren S."/>
            <person name="Bechman K.B."/>
            <person name="Herman A."/>
            <person name="Abrahante J.E."/>
            <person name="Garbe J."/>
        </authorList>
    </citation>
    <scope>NUCLEOTIDE SEQUENCE</scope>
    <source>
        <strain evidence="2">Duluth1</strain>
        <tissue evidence="2">Whole animal</tissue>
    </source>
</reference>
<gene>
    <name evidence="2" type="ORF">DPMN_046324</name>
</gene>